<feature type="compositionally biased region" description="Basic and acidic residues" evidence="1">
    <location>
        <begin position="96"/>
        <end position="106"/>
    </location>
</feature>
<feature type="region of interest" description="Disordered" evidence="1">
    <location>
        <begin position="1"/>
        <end position="109"/>
    </location>
</feature>
<feature type="compositionally biased region" description="Acidic residues" evidence="1">
    <location>
        <begin position="208"/>
        <end position="218"/>
    </location>
</feature>
<keyword evidence="2" id="KW-0812">Transmembrane</keyword>
<feature type="transmembrane region" description="Helical" evidence="2">
    <location>
        <begin position="253"/>
        <end position="273"/>
    </location>
</feature>
<comment type="caution">
    <text evidence="4">The sequence shown here is derived from an EMBL/GenBank/DDBJ whole genome shotgun (WGS) entry which is preliminary data.</text>
</comment>
<evidence type="ECO:0000313" key="5">
    <source>
        <dbReference type="Proteomes" id="UP001596407"/>
    </source>
</evidence>
<dbReference type="EMBL" id="JBHSZH010000005">
    <property type="protein sequence ID" value="MFC7079560.1"/>
    <property type="molecule type" value="Genomic_DNA"/>
</dbReference>
<organism evidence="4 5">
    <name type="scientific">Halorussus caseinilyticus</name>
    <dbReference type="NCBI Taxonomy" id="3034025"/>
    <lineage>
        <taxon>Archaea</taxon>
        <taxon>Methanobacteriati</taxon>
        <taxon>Methanobacteriota</taxon>
        <taxon>Stenosarchaea group</taxon>
        <taxon>Halobacteria</taxon>
        <taxon>Halobacteriales</taxon>
        <taxon>Haladaptataceae</taxon>
        <taxon>Halorussus</taxon>
    </lineage>
</organism>
<dbReference type="RefSeq" id="WP_382209049.1">
    <property type="nucleotide sequence ID" value="NZ_JBHSZH010000005.1"/>
</dbReference>
<keyword evidence="5" id="KW-1185">Reference proteome</keyword>
<feature type="region of interest" description="Disordered" evidence="1">
    <location>
        <begin position="208"/>
        <end position="251"/>
    </location>
</feature>
<keyword evidence="2" id="KW-0472">Membrane</keyword>
<protein>
    <recommendedName>
        <fullName evidence="6">PGF-CTERM sorting domain-containing protein</fullName>
    </recommendedName>
</protein>
<reference evidence="4" key="3">
    <citation type="submission" date="2024-09" db="EMBL/GenBank/DDBJ databases">
        <authorList>
            <person name="Sun Q."/>
        </authorList>
    </citation>
    <scope>NUCLEOTIDE SEQUENCE</scope>
    <source>
        <strain evidence="4">CCM 7472</strain>
    </source>
</reference>
<sequence>MGLREDSLPTRLGTGGECRGPADAFADPDDHRDDCDHDDHGRDDHDHGRDDHDHGRADYDHSHADHDARGVRATGDDCRGCRPSNGEPRMQAVQLHTDDTTVRPDDPGQISGAIASDITNDCPVKVQITLQVPNGVRVSGGSNIQSSGGGLSTSTFVVEPGEIKNVRAEVYGSDPGPKTVQASITYFPVGHQNMAKQEDGLSLQFEVEEVPDEGETTTDAEARDSDGDGVPDDVDYAPNDPSVQSKSDLDTGLPGFSLSAGVVALALAALVAARRR</sequence>
<dbReference type="EMBL" id="JBHSZH010000005">
    <property type="protein sequence ID" value="MFC7082579.1"/>
    <property type="molecule type" value="Genomic_DNA"/>
</dbReference>
<evidence type="ECO:0000313" key="3">
    <source>
        <dbReference type="EMBL" id="MFC7079560.1"/>
    </source>
</evidence>
<dbReference type="AlphaFoldDB" id="A0ABD5WQ38"/>
<dbReference type="InterPro" id="IPR028974">
    <property type="entry name" value="TSP_type-3_rpt"/>
</dbReference>
<evidence type="ECO:0000256" key="2">
    <source>
        <dbReference type="SAM" id="Phobius"/>
    </source>
</evidence>
<evidence type="ECO:0000256" key="1">
    <source>
        <dbReference type="SAM" id="MobiDB-lite"/>
    </source>
</evidence>
<dbReference type="Proteomes" id="UP001596407">
    <property type="component" value="Unassembled WGS sequence"/>
</dbReference>
<keyword evidence="2" id="KW-1133">Transmembrane helix</keyword>
<reference evidence="5" key="2">
    <citation type="journal article" date="2019" name="Int. J. Syst. Evol. Microbiol.">
        <title>The Global Catalogue of Microorganisms (GCM) 10K type strain sequencing project: providing services to taxonomists for standard genome sequencing and annotation.</title>
        <authorList>
            <consortium name="The Broad Institute Genomics Platform"/>
            <consortium name="The Broad Institute Genome Sequencing Center for Infectious Disease"/>
            <person name="Wu L."/>
            <person name="Ma J."/>
        </authorList>
    </citation>
    <scope>NUCLEOTIDE SEQUENCE [LARGE SCALE GENOMIC DNA]</scope>
    <source>
        <strain evidence="5">DT72</strain>
    </source>
</reference>
<accession>A0ABD5WQ38</accession>
<gene>
    <name evidence="3" type="ORF">ACFQJ6_04785</name>
    <name evidence="4" type="ORF">ACFQJ6_23420</name>
</gene>
<reference evidence="4" key="1">
    <citation type="journal article" date="2014" name="Int. J. Syst. Evol. Microbiol.">
        <title>Complete genome sequence of Corynebacterium casei LMG S-19264T (=DSM 44701T), isolated from a smear-ripened cheese.</title>
        <authorList>
            <consortium name="US DOE Joint Genome Institute (JGI-PGF)"/>
            <person name="Walter F."/>
            <person name="Albersmeier A."/>
            <person name="Kalinowski J."/>
            <person name="Ruckert C."/>
        </authorList>
    </citation>
    <scope>NUCLEOTIDE SEQUENCE [LARGE SCALE GENOMIC DNA]</scope>
    <source>
        <strain evidence="4">CCM 7472</strain>
    </source>
</reference>
<name>A0ABD5WQ38_9EURY</name>
<evidence type="ECO:0000313" key="4">
    <source>
        <dbReference type="EMBL" id="MFC7082579.1"/>
    </source>
</evidence>
<evidence type="ECO:0008006" key="6">
    <source>
        <dbReference type="Google" id="ProtNLM"/>
    </source>
</evidence>
<proteinExistence type="predicted"/>
<dbReference type="SUPFAM" id="SSF103647">
    <property type="entry name" value="TSP type-3 repeat"/>
    <property type="match status" value="1"/>
</dbReference>
<feature type="compositionally biased region" description="Basic and acidic residues" evidence="1">
    <location>
        <begin position="28"/>
        <end position="80"/>
    </location>
</feature>